<feature type="transmembrane region" description="Helical" evidence="6">
    <location>
        <begin position="668"/>
        <end position="690"/>
    </location>
</feature>
<organism evidence="8">
    <name type="scientific">Pectinophora gossypiella</name>
    <name type="common">Cotton pink bollworm</name>
    <name type="synonym">Depressaria gossypiella</name>
    <dbReference type="NCBI Taxonomy" id="13191"/>
    <lineage>
        <taxon>Eukaryota</taxon>
        <taxon>Metazoa</taxon>
        <taxon>Ecdysozoa</taxon>
        <taxon>Arthropoda</taxon>
        <taxon>Hexapoda</taxon>
        <taxon>Insecta</taxon>
        <taxon>Pterygota</taxon>
        <taxon>Neoptera</taxon>
        <taxon>Endopterygota</taxon>
        <taxon>Lepidoptera</taxon>
        <taxon>Glossata</taxon>
        <taxon>Ditrysia</taxon>
        <taxon>Gelechioidea</taxon>
        <taxon>Gelechiidae</taxon>
        <taxon>Apatetrinae</taxon>
        <taxon>Pectinophora</taxon>
    </lineage>
</organism>
<feature type="transmembrane region" description="Helical" evidence="6">
    <location>
        <begin position="43"/>
        <end position="66"/>
    </location>
</feature>
<evidence type="ECO:0000256" key="5">
    <source>
        <dbReference type="ARBA" id="ARBA00023136"/>
    </source>
</evidence>
<dbReference type="GO" id="GO:0016020">
    <property type="term" value="C:membrane"/>
    <property type="evidence" value="ECO:0007669"/>
    <property type="project" value="UniProtKB-SubCell"/>
</dbReference>
<evidence type="ECO:0000256" key="4">
    <source>
        <dbReference type="ARBA" id="ARBA00022989"/>
    </source>
</evidence>
<evidence type="ECO:0000256" key="3">
    <source>
        <dbReference type="ARBA" id="ARBA00022692"/>
    </source>
</evidence>
<dbReference type="PANTHER" id="PTHR16172">
    <property type="entry name" value="MAJOR FACILITATOR SUPERFAMILY DOMAIN-CONTAINING PROTEIN 6-LIKE"/>
    <property type="match status" value="1"/>
</dbReference>
<feature type="transmembrane region" description="Helical" evidence="6">
    <location>
        <begin position="12"/>
        <end position="31"/>
    </location>
</feature>
<evidence type="ECO:0000256" key="1">
    <source>
        <dbReference type="ARBA" id="ARBA00004141"/>
    </source>
</evidence>
<dbReference type="InterPro" id="IPR036259">
    <property type="entry name" value="MFS_trans_sf"/>
</dbReference>
<evidence type="ECO:0000256" key="6">
    <source>
        <dbReference type="SAM" id="Phobius"/>
    </source>
</evidence>
<dbReference type="Pfam" id="PF12832">
    <property type="entry name" value="MFS_1_like"/>
    <property type="match status" value="1"/>
</dbReference>
<protein>
    <recommendedName>
        <fullName evidence="7">Major facilitator superfamily (MFS) profile domain-containing protein</fullName>
    </recommendedName>
</protein>
<evidence type="ECO:0000256" key="2">
    <source>
        <dbReference type="ARBA" id="ARBA00005241"/>
    </source>
</evidence>
<name>A0A1E1VXZ2_PECGO</name>
<comment type="similarity">
    <text evidence="2">Belongs to the major facilitator superfamily. MFSD6 family.</text>
</comment>
<dbReference type="AlphaFoldDB" id="A0A1E1VXZ2"/>
<dbReference type="InterPro" id="IPR051717">
    <property type="entry name" value="MFS_MFSD6"/>
</dbReference>
<dbReference type="OrthoDB" id="10029266at2759"/>
<feature type="domain" description="Major facilitator superfamily (MFS) profile" evidence="7">
    <location>
        <begin position="504"/>
        <end position="734"/>
    </location>
</feature>
<gene>
    <name evidence="8" type="ORF">g.16180</name>
</gene>
<dbReference type="GO" id="GO:0022857">
    <property type="term" value="F:transmembrane transporter activity"/>
    <property type="evidence" value="ECO:0007669"/>
    <property type="project" value="InterPro"/>
</dbReference>
<proteinExistence type="inferred from homology"/>
<reference evidence="8" key="1">
    <citation type="submission" date="2015-09" db="EMBL/GenBank/DDBJ databases">
        <title>De novo assembly of Pectinophora gossypiella (Pink Bollworm) gut transcriptome.</title>
        <authorList>
            <person name="Tassone E.E."/>
        </authorList>
    </citation>
    <scope>NUCLEOTIDE SEQUENCE</scope>
</reference>
<sequence>MQFKINRRLLPIKAHFFFFFAALGPILPQLNVFGRQLGVSPEAMGLVTAVLPLLWAAAKPTFGYVVDYWPTHRKLVFMLLITLMTGSYCGLWFIPMPENTDSNESTILEYVYKLNDTVQVKPYHEIDKEALERYDCHWSCSKDNKFEIYLANTSYINTVYVKDERNASCSFLHMDIDMSEERCVPKENCNLMCFEDEFVVNSTLNRTRREVDGKVNNNLDVNSDKEDVTKENNKVRNSEFDKNVDSNTVLSNDITSKNVPVDNESTSTNINTVKTNNNNLTDTSNDINTFAHNTNTETIDQVTSKDVSTPKLVEITSEATVSANTEEIVLNNTATPKIEEVKSQDSDIKTVDLSKDPLGPNDMRAKISKVIHRTTEEKSEGNFYVTTVFWSFVVLMCIGTVAFNVANCIGDAVCFDVLGPENGSKYGSQRAWGTAGYGITALLGGWLVDAVSKGGGKNFTPAFVLALAAAAADLLSCRYLKLPSLSSPDDSGKALREVLKIPRVIVFIIFAVIAGMFDSFIIYYMFWFLEELAEQTGYTDKIKLIEGTVVAGQSFIGEIVFFALSGKIIKRWGYGTTMTLSLFCYGVRMALISLIQHPWHLVFIESVMQGPTYALCYSSIVGYAAHVAPDGYSATVQGIVAGMDDGLGFALGSLLGGQLYGWAGGRGAFRVLAAVAAAAALLHAGMFIVVTRKKPEPPPIQTPEEGEKMLPTESHSNAIYRDTVIPLTEKKANR</sequence>
<dbReference type="Gene3D" id="1.20.1250.20">
    <property type="entry name" value="MFS general substrate transporter like domains"/>
    <property type="match status" value="3"/>
</dbReference>
<evidence type="ECO:0000313" key="8">
    <source>
        <dbReference type="EMBL" id="JAT79598.1"/>
    </source>
</evidence>
<feature type="transmembrane region" description="Helical" evidence="6">
    <location>
        <begin position="544"/>
        <end position="565"/>
    </location>
</feature>
<feature type="transmembrane region" description="Helical" evidence="6">
    <location>
        <begin position="501"/>
        <end position="524"/>
    </location>
</feature>
<feature type="transmembrane region" description="Helical" evidence="6">
    <location>
        <begin position="388"/>
        <end position="410"/>
    </location>
</feature>
<dbReference type="EMBL" id="GDQN01011456">
    <property type="protein sequence ID" value="JAT79598.1"/>
    <property type="molecule type" value="Transcribed_RNA"/>
</dbReference>
<dbReference type="SUPFAM" id="SSF103473">
    <property type="entry name" value="MFS general substrate transporter"/>
    <property type="match status" value="1"/>
</dbReference>
<keyword evidence="4 6" id="KW-1133">Transmembrane helix</keyword>
<accession>A0A1E1VXZ2</accession>
<dbReference type="InterPro" id="IPR020846">
    <property type="entry name" value="MFS_dom"/>
</dbReference>
<feature type="transmembrane region" description="Helical" evidence="6">
    <location>
        <begin position="572"/>
        <end position="595"/>
    </location>
</feature>
<keyword evidence="3 6" id="KW-0812">Transmembrane</keyword>
<dbReference type="PROSITE" id="PS50850">
    <property type="entry name" value="MFS"/>
    <property type="match status" value="1"/>
</dbReference>
<comment type="subcellular location">
    <subcellularLocation>
        <location evidence="1">Membrane</location>
        <topology evidence="1">Multi-pass membrane protein</topology>
    </subcellularLocation>
</comment>
<evidence type="ECO:0000259" key="7">
    <source>
        <dbReference type="PROSITE" id="PS50850"/>
    </source>
</evidence>
<keyword evidence="5 6" id="KW-0472">Membrane</keyword>
<dbReference type="InterPro" id="IPR024989">
    <property type="entry name" value="MFS_assoc_dom"/>
</dbReference>
<feature type="transmembrane region" description="Helical" evidence="6">
    <location>
        <begin position="75"/>
        <end position="94"/>
    </location>
</feature>
<dbReference type="PANTHER" id="PTHR16172:SF37">
    <property type="entry name" value="RE36877P"/>
    <property type="match status" value="1"/>
</dbReference>